<protein>
    <recommendedName>
        <fullName evidence="3">Lipoprotein</fullName>
    </recommendedName>
</protein>
<dbReference type="AlphaFoldDB" id="N6WNY3"/>
<name>N6WNY3_9GAMM</name>
<sequence length="123" mass="13691">MKNKVLVLNIALLALSGCTNTGHNSEGLPLDASATYCQEIRVSQPEHYSEICESAAAWKARDPQGYAQSSRDDGYDLWDFIFDLAGEDDDRHRPAYSTRGPFEGSCWDPTHPACQAALRRSQR</sequence>
<reference evidence="1 2" key="1">
    <citation type="journal article" date="2013" name="Genome Announc.">
        <title>Genome Sequence of the Polycyclic Aromatic Hydrocarbon-Degrading Bacterium Strain Marinobacter nanhaiticus D15-8WT.</title>
        <authorList>
            <person name="Cui Z."/>
            <person name="Gao W."/>
            <person name="Li Q."/>
            <person name="Xu G."/>
            <person name="Zheng L."/>
        </authorList>
    </citation>
    <scope>NUCLEOTIDE SEQUENCE [LARGE SCALE GENOMIC DNA]</scope>
    <source>
        <strain evidence="1 2">D15-8W</strain>
    </source>
</reference>
<dbReference type="HOGENOM" id="CLU_2012523_0_0_6"/>
<proteinExistence type="predicted"/>
<dbReference type="Proteomes" id="UP000013165">
    <property type="component" value="Unassembled WGS sequence"/>
</dbReference>
<evidence type="ECO:0008006" key="3">
    <source>
        <dbReference type="Google" id="ProtNLM"/>
    </source>
</evidence>
<evidence type="ECO:0000313" key="1">
    <source>
        <dbReference type="EMBL" id="ENO12732.1"/>
    </source>
</evidence>
<dbReference type="EMBL" id="APLQ01000014">
    <property type="protein sequence ID" value="ENO12732.1"/>
    <property type="molecule type" value="Genomic_DNA"/>
</dbReference>
<organism evidence="1 2">
    <name type="scientific">Marinobacter nanhaiticus D15-8W</name>
    <dbReference type="NCBI Taxonomy" id="626887"/>
    <lineage>
        <taxon>Bacteria</taxon>
        <taxon>Pseudomonadati</taxon>
        <taxon>Pseudomonadota</taxon>
        <taxon>Gammaproteobacteria</taxon>
        <taxon>Pseudomonadales</taxon>
        <taxon>Marinobacteraceae</taxon>
        <taxon>Marinobacter</taxon>
    </lineage>
</organism>
<dbReference type="PATRIC" id="fig|626887.3.peg.3007"/>
<comment type="caution">
    <text evidence="1">The sequence shown here is derived from an EMBL/GenBank/DDBJ whole genome shotgun (WGS) entry which is preliminary data.</text>
</comment>
<evidence type="ECO:0000313" key="2">
    <source>
        <dbReference type="Proteomes" id="UP000013165"/>
    </source>
</evidence>
<accession>N6WNY3</accession>
<keyword evidence="2" id="KW-1185">Reference proteome</keyword>
<dbReference type="RefSeq" id="WP_004580962.1">
    <property type="nucleotide sequence ID" value="NZ_AP028878.1"/>
</dbReference>
<dbReference type="PROSITE" id="PS51257">
    <property type="entry name" value="PROKAR_LIPOPROTEIN"/>
    <property type="match status" value="1"/>
</dbReference>
<gene>
    <name evidence="1" type="ORF">J057_15070</name>
</gene>